<accession>A0ABN3S107</accession>
<proteinExistence type="inferred from homology"/>
<organism evidence="6 7">
    <name type="scientific">Nonomuraea recticatena</name>
    <dbReference type="NCBI Taxonomy" id="46178"/>
    <lineage>
        <taxon>Bacteria</taxon>
        <taxon>Bacillati</taxon>
        <taxon>Actinomycetota</taxon>
        <taxon>Actinomycetes</taxon>
        <taxon>Streptosporangiales</taxon>
        <taxon>Streptosporangiaceae</taxon>
        <taxon>Nonomuraea</taxon>
    </lineage>
</organism>
<dbReference type="EC" id="3.1.3.48" evidence="2"/>
<evidence type="ECO:0000313" key="7">
    <source>
        <dbReference type="Proteomes" id="UP001501666"/>
    </source>
</evidence>
<dbReference type="Pfam" id="PF01451">
    <property type="entry name" value="LMWPc"/>
    <property type="match status" value="1"/>
</dbReference>
<evidence type="ECO:0000256" key="2">
    <source>
        <dbReference type="ARBA" id="ARBA00013064"/>
    </source>
</evidence>
<keyword evidence="4" id="KW-0904">Protein phosphatase</keyword>
<dbReference type="Gene3D" id="3.40.50.2300">
    <property type="match status" value="1"/>
</dbReference>
<dbReference type="PRINTS" id="PR00719">
    <property type="entry name" value="LMWPTPASE"/>
</dbReference>
<reference evidence="6 7" key="1">
    <citation type="journal article" date="2019" name="Int. J. Syst. Evol. Microbiol.">
        <title>The Global Catalogue of Microorganisms (GCM) 10K type strain sequencing project: providing services to taxonomists for standard genome sequencing and annotation.</title>
        <authorList>
            <consortium name="The Broad Institute Genomics Platform"/>
            <consortium name="The Broad Institute Genome Sequencing Center for Infectious Disease"/>
            <person name="Wu L."/>
            <person name="Ma J."/>
        </authorList>
    </citation>
    <scope>NUCLEOTIDE SEQUENCE [LARGE SCALE GENOMIC DNA]</scope>
    <source>
        <strain evidence="6 7">JCM 6835</strain>
    </source>
</reference>
<keyword evidence="3" id="KW-0378">Hydrolase</keyword>
<dbReference type="PANTHER" id="PTHR11717">
    <property type="entry name" value="LOW MOLECULAR WEIGHT PROTEIN TYROSINE PHOSPHATASE"/>
    <property type="match status" value="1"/>
</dbReference>
<comment type="similarity">
    <text evidence="1">Belongs to the low molecular weight phosphotyrosine protein phosphatase family.</text>
</comment>
<sequence length="154" mass="16655">MTFRVSLVCMGNICRSPMAEVVLRRTLDEHGLSEKVALDSAGTGGWHAGDPMDERAAAVLAAHGYDGSLHRARQFGFDKYDLVVAMDAENLGALRRVVPAGTDVRLFRSFDPEAPEGAEVPDPYYGGRDGFEIVLAQVKAASEGLAKYLADRLD</sequence>
<dbReference type="InterPro" id="IPR036196">
    <property type="entry name" value="Ptyr_pPase_sf"/>
</dbReference>
<dbReference type="Proteomes" id="UP001501666">
    <property type="component" value="Unassembled WGS sequence"/>
</dbReference>
<dbReference type="EMBL" id="BAAATE010000008">
    <property type="protein sequence ID" value="GAA2663490.1"/>
    <property type="molecule type" value="Genomic_DNA"/>
</dbReference>
<dbReference type="PANTHER" id="PTHR11717:SF7">
    <property type="entry name" value="LOW MOLECULAR WEIGHT PHOSPHOTYROSINE PROTEIN PHOSPHATASE"/>
    <property type="match status" value="1"/>
</dbReference>
<evidence type="ECO:0000256" key="1">
    <source>
        <dbReference type="ARBA" id="ARBA00011063"/>
    </source>
</evidence>
<evidence type="ECO:0000256" key="3">
    <source>
        <dbReference type="ARBA" id="ARBA00022801"/>
    </source>
</evidence>
<evidence type="ECO:0000256" key="4">
    <source>
        <dbReference type="ARBA" id="ARBA00022912"/>
    </source>
</evidence>
<evidence type="ECO:0000259" key="5">
    <source>
        <dbReference type="SMART" id="SM00226"/>
    </source>
</evidence>
<comment type="caution">
    <text evidence="6">The sequence shown here is derived from an EMBL/GenBank/DDBJ whole genome shotgun (WGS) entry which is preliminary data.</text>
</comment>
<feature type="domain" description="Phosphotyrosine protein phosphatase I" evidence="5">
    <location>
        <begin position="3"/>
        <end position="148"/>
    </location>
</feature>
<dbReference type="InterPro" id="IPR017867">
    <property type="entry name" value="Tyr_phospatase_low_mol_wt"/>
</dbReference>
<dbReference type="SUPFAM" id="SSF52788">
    <property type="entry name" value="Phosphotyrosine protein phosphatases I"/>
    <property type="match status" value="1"/>
</dbReference>
<name>A0ABN3S107_9ACTN</name>
<keyword evidence="7" id="KW-1185">Reference proteome</keyword>
<protein>
    <recommendedName>
        <fullName evidence="2">protein-tyrosine-phosphatase</fullName>
        <ecNumber evidence="2">3.1.3.48</ecNumber>
    </recommendedName>
</protein>
<gene>
    <name evidence="6" type="ORF">GCM10010412_038150</name>
</gene>
<evidence type="ECO:0000313" key="6">
    <source>
        <dbReference type="EMBL" id="GAA2663490.1"/>
    </source>
</evidence>
<dbReference type="CDD" id="cd16343">
    <property type="entry name" value="LMWPTP"/>
    <property type="match status" value="1"/>
</dbReference>
<dbReference type="InterPro" id="IPR023485">
    <property type="entry name" value="Ptyr_pPase"/>
</dbReference>
<dbReference type="RefSeq" id="WP_346148056.1">
    <property type="nucleotide sequence ID" value="NZ_BAAATE010000008.1"/>
</dbReference>
<dbReference type="InterPro" id="IPR050438">
    <property type="entry name" value="LMW_PTPase"/>
</dbReference>
<dbReference type="SMART" id="SM00226">
    <property type="entry name" value="LMWPc"/>
    <property type="match status" value="1"/>
</dbReference>